<sequence length="889" mass="98089" precursor="true">MIRSRMLFSLAATLGLAGPAIAAEGAGGPPTPLTDEEAWKALPEATAGRGQPLPAWARSLAREMPRTAAALLRLDYVQRARSPLDPKLRAAMRWTAAHANRCAYAEAYALADARRAGLSEEDLAALRSGDASRRPAAERAALEFARKMTVASSTVTDDEFAALVKAFGEKDVVAMVLLMAYSNFQDRLLTCLGTAVEPGGPRPPLEVQFAPGSLQGQMLSFPKGNPALAGPTGKDVVPDDPRWAAVTYDALQEKLERQRSRTTRVRVPSWDEVVRGLPADFHAPQKPVRIVWTLVCLGHQPELAAAWETLMRTAGAESRGKMDRVFSQGLFWVVTKTVDCPYCMGHCEMNWEVAGLDKSQIAERSRLLAGDDWSAFPPEEQRAFAFARKLTGDPGSVTREDVGRVIQDFGVERGINVLVYASRCNYMVRVSNGFQLSLERDNVFFDYYSQEKPPAPAGVPAASRADQETWKRLPATVSGGGQALPSWATAIATRLPRTAAAMLELDFAQRTKSPLDPALRAKMRWAIAHANHCAYSEATALADLKRAGADEAAIRVLTGDPSGWPEADREPLEFARLLTVAAPTIGDDLFARLRERFGAKQVASMVLLAAYGNFQDRIVLGLNLPIEAGGPLPPVDVKFAPGAIQMTPLPLVRHDKPTLRESGETVVDRDPEWSELSYDELQSRLERQRARSPRLPIPVWDDVKKTLPPALADRPIKIVWTLVCMGYVPELAIPWNNATRTLWAESPSDRVFEESLFWVETRAIRCNYCMGHCEMLMEVGGLDKSEIDERTRRLAGDDWSAFPPAEQRAYAYARKLAKTPWQLTSADYATLENDLGSERAMAVFWWLCRGLYMTRVSDGFQLPLERENVFRNFFPPNTGQPPAGSTTSK</sequence>
<evidence type="ECO:0000313" key="4">
    <source>
        <dbReference type="Proteomes" id="UP000324233"/>
    </source>
</evidence>
<dbReference type="OrthoDB" id="248684at2"/>
<keyword evidence="4" id="KW-1185">Reference proteome</keyword>
<feature type="domain" description="Carboxymuconolactone decarboxylase-like" evidence="2">
    <location>
        <begin position="496"/>
        <end position="555"/>
    </location>
</feature>
<feature type="domain" description="Carboxymuconolactone decarboxylase-like" evidence="2">
    <location>
        <begin position="65"/>
        <end position="146"/>
    </location>
</feature>
<dbReference type="GO" id="GO:0051920">
    <property type="term" value="F:peroxiredoxin activity"/>
    <property type="evidence" value="ECO:0007669"/>
    <property type="project" value="InterPro"/>
</dbReference>
<evidence type="ECO:0000256" key="1">
    <source>
        <dbReference type="SAM" id="SignalP"/>
    </source>
</evidence>
<reference evidence="3 4" key="1">
    <citation type="submission" date="2019-08" db="EMBL/GenBank/DDBJ databases">
        <title>Deep-cultivation of Planctomycetes and their phenomic and genomic characterization uncovers novel biology.</title>
        <authorList>
            <person name="Wiegand S."/>
            <person name="Jogler M."/>
            <person name="Boedeker C."/>
            <person name="Pinto D."/>
            <person name="Vollmers J."/>
            <person name="Rivas-Marin E."/>
            <person name="Kohn T."/>
            <person name="Peeters S.H."/>
            <person name="Heuer A."/>
            <person name="Rast P."/>
            <person name="Oberbeckmann S."/>
            <person name="Bunk B."/>
            <person name="Jeske O."/>
            <person name="Meyerdierks A."/>
            <person name="Storesund J.E."/>
            <person name="Kallscheuer N."/>
            <person name="Luecker S."/>
            <person name="Lage O.M."/>
            <person name="Pohl T."/>
            <person name="Merkel B.J."/>
            <person name="Hornburger P."/>
            <person name="Mueller R.-W."/>
            <person name="Bruemmer F."/>
            <person name="Labrenz M."/>
            <person name="Spormann A.M."/>
            <person name="Op den Camp H."/>
            <person name="Overmann J."/>
            <person name="Amann R."/>
            <person name="Jetten M.S.M."/>
            <person name="Mascher T."/>
            <person name="Medema M.H."/>
            <person name="Devos D.P."/>
            <person name="Kaster A.-K."/>
            <person name="Ovreas L."/>
            <person name="Rohde M."/>
            <person name="Galperin M.Y."/>
            <person name="Jogler C."/>
        </authorList>
    </citation>
    <scope>NUCLEOTIDE SEQUENCE [LARGE SCALE GENOMIC DNA]</scope>
    <source>
        <strain evidence="3 4">OJF2</strain>
    </source>
</reference>
<dbReference type="Proteomes" id="UP000324233">
    <property type="component" value="Chromosome"/>
</dbReference>
<dbReference type="EMBL" id="CP042997">
    <property type="protein sequence ID" value="QEH34396.1"/>
    <property type="molecule type" value="Genomic_DNA"/>
</dbReference>
<dbReference type="RefSeq" id="WP_148594328.1">
    <property type="nucleotide sequence ID" value="NZ_CP042997.1"/>
</dbReference>
<dbReference type="PANTHER" id="PTHR34846">
    <property type="entry name" value="4-CARBOXYMUCONOLACTONE DECARBOXYLASE FAMILY PROTEIN (AFU_ORTHOLOGUE AFUA_6G11590)"/>
    <property type="match status" value="1"/>
</dbReference>
<organism evidence="3 4">
    <name type="scientific">Aquisphaera giovannonii</name>
    <dbReference type="NCBI Taxonomy" id="406548"/>
    <lineage>
        <taxon>Bacteria</taxon>
        <taxon>Pseudomonadati</taxon>
        <taxon>Planctomycetota</taxon>
        <taxon>Planctomycetia</taxon>
        <taxon>Isosphaerales</taxon>
        <taxon>Isosphaeraceae</taxon>
        <taxon>Aquisphaera</taxon>
    </lineage>
</organism>
<keyword evidence="1" id="KW-0732">Signal</keyword>
<dbReference type="InterPro" id="IPR029032">
    <property type="entry name" value="AhpD-like"/>
</dbReference>
<dbReference type="Pfam" id="PF02627">
    <property type="entry name" value="CMD"/>
    <property type="match status" value="2"/>
</dbReference>
<evidence type="ECO:0000313" key="3">
    <source>
        <dbReference type="EMBL" id="QEH34396.1"/>
    </source>
</evidence>
<gene>
    <name evidence="3" type="ORF">OJF2_29350</name>
</gene>
<dbReference type="PANTHER" id="PTHR34846:SF5">
    <property type="entry name" value="CARBOXYMUCONOLACTONE DECARBOXYLASE-LIKE DOMAIN-CONTAINING PROTEIN"/>
    <property type="match status" value="1"/>
</dbReference>
<dbReference type="AlphaFoldDB" id="A0A5B9W1D2"/>
<feature type="chain" id="PRO_5022828184" evidence="1">
    <location>
        <begin position="23"/>
        <end position="889"/>
    </location>
</feature>
<evidence type="ECO:0000259" key="2">
    <source>
        <dbReference type="Pfam" id="PF02627"/>
    </source>
</evidence>
<feature type="signal peptide" evidence="1">
    <location>
        <begin position="1"/>
        <end position="22"/>
    </location>
</feature>
<proteinExistence type="predicted"/>
<dbReference type="Gene3D" id="1.20.1290.10">
    <property type="entry name" value="AhpD-like"/>
    <property type="match status" value="4"/>
</dbReference>
<name>A0A5B9W1D2_9BACT</name>
<accession>A0A5B9W1D2</accession>
<dbReference type="InterPro" id="IPR003779">
    <property type="entry name" value="CMD-like"/>
</dbReference>
<dbReference type="SUPFAM" id="SSF69118">
    <property type="entry name" value="AhpD-like"/>
    <property type="match status" value="4"/>
</dbReference>
<protein>
    <submittedName>
        <fullName evidence="3">Carboxymuconolactone decarboxylase family protein</fullName>
    </submittedName>
</protein>
<dbReference type="KEGG" id="agv:OJF2_29350"/>